<dbReference type="HOGENOM" id="CLU_909041_0_0_1"/>
<dbReference type="AlphaFoldDB" id="C5FHC6"/>
<dbReference type="PANTHER" id="PTHR28630">
    <property type="match status" value="1"/>
</dbReference>
<protein>
    <submittedName>
        <fullName evidence="1">Uncharacterized protein</fullName>
    </submittedName>
</protein>
<dbReference type="eggNOG" id="KOG4498">
    <property type="taxonomic scope" value="Eukaryota"/>
</dbReference>
<dbReference type="OMA" id="ENGECTW"/>
<dbReference type="STRING" id="554155.C5FHC6"/>
<organism evidence="1 2">
    <name type="scientific">Arthroderma otae (strain ATCC MYA-4605 / CBS 113480)</name>
    <name type="common">Microsporum canis</name>
    <dbReference type="NCBI Taxonomy" id="554155"/>
    <lineage>
        <taxon>Eukaryota</taxon>
        <taxon>Fungi</taxon>
        <taxon>Dikarya</taxon>
        <taxon>Ascomycota</taxon>
        <taxon>Pezizomycotina</taxon>
        <taxon>Eurotiomycetes</taxon>
        <taxon>Eurotiomycetidae</taxon>
        <taxon>Onygenales</taxon>
        <taxon>Arthrodermataceae</taxon>
        <taxon>Microsporum</taxon>
    </lineage>
</organism>
<dbReference type="OrthoDB" id="40334at2759"/>
<dbReference type="Gene3D" id="3.40.30.10">
    <property type="entry name" value="Glutaredoxin"/>
    <property type="match status" value="1"/>
</dbReference>
<reference evidence="2" key="1">
    <citation type="journal article" date="2012" name="MBio">
        <title>Comparative genome analysis of Trichophyton rubrum and related dermatophytes reveals candidate genes involved in infection.</title>
        <authorList>
            <person name="Martinez D.A."/>
            <person name="Oliver B.G."/>
            <person name="Graeser Y."/>
            <person name="Goldberg J.M."/>
            <person name="Li W."/>
            <person name="Martinez-Rossi N.M."/>
            <person name="Monod M."/>
            <person name="Shelest E."/>
            <person name="Barton R.C."/>
            <person name="Birch E."/>
            <person name="Brakhage A.A."/>
            <person name="Chen Z."/>
            <person name="Gurr S.J."/>
            <person name="Heiman D."/>
            <person name="Heitman J."/>
            <person name="Kosti I."/>
            <person name="Rossi A."/>
            <person name="Saif S."/>
            <person name="Samalova M."/>
            <person name="Saunders C.W."/>
            <person name="Shea T."/>
            <person name="Summerbell R.C."/>
            <person name="Xu J."/>
            <person name="Young S."/>
            <person name="Zeng Q."/>
            <person name="Birren B.W."/>
            <person name="Cuomo C.A."/>
            <person name="White T.C."/>
        </authorList>
    </citation>
    <scope>NUCLEOTIDE SEQUENCE [LARGE SCALE GENOMIC DNA]</scope>
    <source>
        <strain evidence="2">ATCC MYA-4605 / CBS 113480</strain>
    </source>
</reference>
<dbReference type="PANTHER" id="PTHR28630:SF3">
    <property type="entry name" value="PEROXIREDOXIN-LIKE 2C"/>
    <property type="match status" value="1"/>
</dbReference>
<evidence type="ECO:0000313" key="2">
    <source>
        <dbReference type="Proteomes" id="UP000002035"/>
    </source>
</evidence>
<dbReference type="SUPFAM" id="SSF52833">
    <property type="entry name" value="Thioredoxin-like"/>
    <property type="match status" value="1"/>
</dbReference>
<dbReference type="RefSeq" id="XP_002848730.1">
    <property type="nucleotide sequence ID" value="XM_002848684.1"/>
</dbReference>
<dbReference type="Pfam" id="PF13911">
    <property type="entry name" value="AhpC-TSA_2"/>
    <property type="match status" value="1"/>
</dbReference>
<gene>
    <name evidence="1" type="ORF">MCYG_01664</name>
</gene>
<keyword evidence="2" id="KW-1185">Reference proteome</keyword>
<sequence>MGDPGGSSKTNPVDEVRDEVNEGMPRVPRVVVERHSVVQGSLTVARGPAGSRGLTVADLDVIPLVDLGGDDVEPVRPGTVQTLNLDPLLVEHSDVVPGLEVVERSRRIALLNGAGERRLFGELLDELRTLRAKKILVIFIRHFFCGRCQDYVEALAKLFPNPRQDLPNLTNLVIIGCGAHTLIDEYRKTTNCPFTIYAEPTGKLVKLFGMKRNLIVGKDAPTFSERTGWSLTWQGIKLGLSRIFKGDAFKAGNPMQNGGEILFEFEQPPNGRGILAVRATWCHIMKTTRDHAPINVIQRALGVQSQ</sequence>
<name>C5FHC6_ARTOC</name>
<proteinExistence type="predicted"/>
<dbReference type="VEuPathDB" id="FungiDB:MCYG_01664"/>
<dbReference type="InterPro" id="IPR032801">
    <property type="entry name" value="PXL2A/B/C"/>
</dbReference>
<accession>C5FHC6</accession>
<evidence type="ECO:0000313" key="1">
    <source>
        <dbReference type="EMBL" id="EEQ28845.1"/>
    </source>
</evidence>
<dbReference type="InterPro" id="IPR036249">
    <property type="entry name" value="Thioredoxin-like_sf"/>
</dbReference>
<dbReference type="GeneID" id="9222986"/>
<dbReference type="EMBL" id="DS995702">
    <property type="protein sequence ID" value="EEQ28845.1"/>
    <property type="molecule type" value="Genomic_DNA"/>
</dbReference>
<dbReference type="Proteomes" id="UP000002035">
    <property type="component" value="Unassembled WGS sequence"/>
</dbReference>